<dbReference type="InterPro" id="IPR003313">
    <property type="entry name" value="AraC-bd"/>
</dbReference>
<dbReference type="EMBL" id="JBHTLU010000031">
    <property type="protein sequence ID" value="MFD1222675.1"/>
    <property type="molecule type" value="Genomic_DNA"/>
</dbReference>
<dbReference type="InterPro" id="IPR009057">
    <property type="entry name" value="Homeodomain-like_sf"/>
</dbReference>
<dbReference type="SMART" id="SM00342">
    <property type="entry name" value="HTH_ARAC"/>
    <property type="match status" value="1"/>
</dbReference>
<evidence type="ECO:0000256" key="3">
    <source>
        <dbReference type="ARBA" id="ARBA00023163"/>
    </source>
</evidence>
<keyword evidence="1" id="KW-0805">Transcription regulation</keyword>
<dbReference type="PANTHER" id="PTHR43280">
    <property type="entry name" value="ARAC-FAMILY TRANSCRIPTIONAL REGULATOR"/>
    <property type="match status" value="1"/>
</dbReference>
<evidence type="ECO:0000256" key="1">
    <source>
        <dbReference type="ARBA" id="ARBA00023015"/>
    </source>
</evidence>
<sequence>MTVYPTNKHLTDYPDIHPGFPFHVSVNKVVRHFPAHRHDFLEFSLVIDGEGYEVINGVKHPLLAGTATFLLPYQVHEIYVESANPLRLYNCMFDMDLLYQSAEVGPGLSELLVGEEMPPQAFLSPELYTAVSSAFEDMLAEFAGNGLWRNMLLKLKLLETLARYDRFRRQGVPNTVQTNRTIDKKPVWPIIHYIHARYREPITLSATADKFGISRSYLSEEIKRRTGLGFVRFLHEVRIRHACSLLSSTGMAGVDIAIETGFGSYKSFSRIFRELKGMTPGDYRRKHVTTSSRY</sequence>
<reference evidence="6" key="1">
    <citation type="journal article" date="2019" name="Int. J. Syst. Evol. Microbiol.">
        <title>The Global Catalogue of Microorganisms (GCM) 10K type strain sequencing project: providing services to taxonomists for standard genome sequencing and annotation.</title>
        <authorList>
            <consortium name="The Broad Institute Genomics Platform"/>
            <consortium name="The Broad Institute Genome Sequencing Center for Infectious Disease"/>
            <person name="Wu L."/>
            <person name="Ma J."/>
        </authorList>
    </citation>
    <scope>NUCLEOTIDE SEQUENCE [LARGE SCALE GENOMIC DNA]</scope>
    <source>
        <strain evidence="6">CCUG 53270</strain>
    </source>
</reference>
<organism evidence="5 6">
    <name type="scientific">Paenibacillus vulneris</name>
    <dbReference type="NCBI Taxonomy" id="1133364"/>
    <lineage>
        <taxon>Bacteria</taxon>
        <taxon>Bacillati</taxon>
        <taxon>Bacillota</taxon>
        <taxon>Bacilli</taxon>
        <taxon>Bacillales</taxon>
        <taxon>Paenibacillaceae</taxon>
        <taxon>Paenibacillus</taxon>
    </lineage>
</organism>
<proteinExistence type="predicted"/>
<dbReference type="SUPFAM" id="SSF46689">
    <property type="entry name" value="Homeodomain-like"/>
    <property type="match status" value="1"/>
</dbReference>
<evidence type="ECO:0000313" key="6">
    <source>
        <dbReference type="Proteomes" id="UP001597180"/>
    </source>
</evidence>
<keyword evidence="6" id="KW-1185">Reference proteome</keyword>
<dbReference type="PROSITE" id="PS01124">
    <property type="entry name" value="HTH_ARAC_FAMILY_2"/>
    <property type="match status" value="1"/>
</dbReference>
<keyword evidence="3" id="KW-0804">Transcription</keyword>
<keyword evidence="2" id="KW-0238">DNA-binding</keyword>
<evidence type="ECO:0000259" key="4">
    <source>
        <dbReference type="PROSITE" id="PS01124"/>
    </source>
</evidence>
<dbReference type="InterPro" id="IPR037923">
    <property type="entry name" value="HTH-like"/>
</dbReference>
<accession>A0ABW3UT40</accession>
<dbReference type="Gene3D" id="2.60.120.10">
    <property type="entry name" value="Jelly Rolls"/>
    <property type="match status" value="1"/>
</dbReference>
<comment type="caution">
    <text evidence="5">The sequence shown here is derived from an EMBL/GenBank/DDBJ whole genome shotgun (WGS) entry which is preliminary data.</text>
</comment>
<dbReference type="SUPFAM" id="SSF51215">
    <property type="entry name" value="Regulatory protein AraC"/>
    <property type="match status" value="1"/>
</dbReference>
<dbReference type="Proteomes" id="UP001597180">
    <property type="component" value="Unassembled WGS sequence"/>
</dbReference>
<evidence type="ECO:0000313" key="5">
    <source>
        <dbReference type="EMBL" id="MFD1222675.1"/>
    </source>
</evidence>
<dbReference type="InterPro" id="IPR018060">
    <property type="entry name" value="HTH_AraC"/>
</dbReference>
<gene>
    <name evidence="5" type="ORF">ACFQ4B_21390</name>
</gene>
<feature type="domain" description="HTH araC/xylS-type" evidence="4">
    <location>
        <begin position="188"/>
        <end position="286"/>
    </location>
</feature>
<dbReference type="RefSeq" id="WP_345588389.1">
    <property type="nucleotide sequence ID" value="NZ_BAABJG010000015.1"/>
</dbReference>
<dbReference type="Pfam" id="PF02311">
    <property type="entry name" value="AraC_binding"/>
    <property type="match status" value="1"/>
</dbReference>
<protein>
    <submittedName>
        <fullName evidence="5">AraC family transcriptional regulator</fullName>
    </submittedName>
</protein>
<name>A0ABW3UT40_9BACL</name>
<dbReference type="PANTHER" id="PTHR43280:SF2">
    <property type="entry name" value="HTH-TYPE TRANSCRIPTIONAL REGULATOR EXSA"/>
    <property type="match status" value="1"/>
</dbReference>
<evidence type="ECO:0000256" key="2">
    <source>
        <dbReference type="ARBA" id="ARBA00023125"/>
    </source>
</evidence>
<dbReference type="Gene3D" id="1.10.10.60">
    <property type="entry name" value="Homeodomain-like"/>
    <property type="match status" value="2"/>
</dbReference>
<dbReference type="Pfam" id="PF12833">
    <property type="entry name" value="HTH_18"/>
    <property type="match status" value="1"/>
</dbReference>
<dbReference type="InterPro" id="IPR014710">
    <property type="entry name" value="RmlC-like_jellyroll"/>
</dbReference>